<gene>
    <name evidence="8" type="ORF">GM51_22750</name>
</gene>
<feature type="transmembrane region" description="Helical" evidence="7">
    <location>
        <begin position="127"/>
        <end position="146"/>
    </location>
</feature>
<keyword evidence="6 7" id="KW-0472">Membrane</keyword>
<protein>
    <recommendedName>
        <fullName evidence="9">Nicotinamide mononucleotide transporter</fullName>
    </recommendedName>
</protein>
<keyword evidence="4 7" id="KW-0812">Transmembrane</keyword>
<dbReference type="GO" id="GO:0005886">
    <property type="term" value="C:plasma membrane"/>
    <property type="evidence" value="ECO:0007669"/>
    <property type="project" value="UniProtKB-SubCell"/>
</dbReference>
<keyword evidence="2" id="KW-0813">Transport</keyword>
<evidence type="ECO:0000256" key="4">
    <source>
        <dbReference type="ARBA" id="ARBA00022692"/>
    </source>
</evidence>
<keyword evidence="5 7" id="KW-1133">Transmembrane helix</keyword>
<evidence type="ECO:0000256" key="3">
    <source>
        <dbReference type="ARBA" id="ARBA00022475"/>
    </source>
</evidence>
<evidence type="ECO:0000256" key="7">
    <source>
        <dbReference type="SAM" id="Phobius"/>
    </source>
</evidence>
<keyword evidence="3" id="KW-1003">Cell membrane</keyword>
<reference evidence="8" key="1">
    <citation type="submission" date="2014-06" db="EMBL/GenBank/DDBJ databases">
        <title>Key roles for freshwater Actinobacteria revealed by deep metagenomic sequencing.</title>
        <authorList>
            <person name="Ghai R."/>
            <person name="Mizuno C.M."/>
            <person name="Picazo A."/>
            <person name="Camacho A."/>
            <person name="Rodriguez-Valera F."/>
        </authorList>
    </citation>
    <scope>NUCLEOTIDE SEQUENCE</scope>
</reference>
<evidence type="ECO:0000256" key="2">
    <source>
        <dbReference type="ARBA" id="ARBA00022448"/>
    </source>
</evidence>
<feature type="transmembrane region" description="Helical" evidence="7">
    <location>
        <begin position="176"/>
        <end position="193"/>
    </location>
</feature>
<comment type="subcellular location">
    <subcellularLocation>
        <location evidence="1">Cell membrane</location>
        <topology evidence="1">Multi-pass membrane protein</topology>
    </subcellularLocation>
</comment>
<dbReference type="EMBL" id="JNSL01000239">
    <property type="protein sequence ID" value="KGA11291.1"/>
    <property type="molecule type" value="Genomic_DNA"/>
</dbReference>
<dbReference type="InterPro" id="IPR006419">
    <property type="entry name" value="NMN_transpt_PnuC"/>
</dbReference>
<evidence type="ECO:0008006" key="9">
    <source>
        <dbReference type="Google" id="ProtNLM"/>
    </source>
</evidence>
<sequence length="206" mass="22831">MLSTINEFVATVLFTVLGYQVTLLEFVAVLASLIGVWLGTTGKQIMWPWWGLSSALYGWLFLNYALYASAALQLVFIAAAIWGWFGWGPKGATSKNLSWLQRALIIVIGAVTWLVITPLLISIGAAAAMPDAFGLVFSVVAQILMVLEFRENWVVWLIVDAAYVALYWSQDLKFTSLLYVLFTGIALRGWINWRKLESESAGSKVA</sequence>
<feature type="transmembrane region" description="Helical" evidence="7">
    <location>
        <begin position="12"/>
        <end position="38"/>
    </location>
</feature>
<organism evidence="8">
    <name type="scientific">freshwater metagenome</name>
    <dbReference type="NCBI Taxonomy" id="449393"/>
    <lineage>
        <taxon>unclassified sequences</taxon>
        <taxon>metagenomes</taxon>
        <taxon>ecological metagenomes</taxon>
    </lineage>
</organism>
<dbReference type="PANTHER" id="PTHR36122:SF2">
    <property type="entry name" value="NICOTINAMIDE RIBOSIDE TRANSPORTER PNUC"/>
    <property type="match status" value="1"/>
</dbReference>
<evidence type="ECO:0000256" key="1">
    <source>
        <dbReference type="ARBA" id="ARBA00004651"/>
    </source>
</evidence>
<dbReference type="GO" id="GO:0034257">
    <property type="term" value="F:nicotinamide riboside transmembrane transporter activity"/>
    <property type="evidence" value="ECO:0007669"/>
    <property type="project" value="InterPro"/>
</dbReference>
<feature type="transmembrane region" description="Helical" evidence="7">
    <location>
        <begin position="45"/>
        <end position="62"/>
    </location>
</feature>
<evidence type="ECO:0000256" key="5">
    <source>
        <dbReference type="ARBA" id="ARBA00022989"/>
    </source>
</evidence>
<feature type="transmembrane region" description="Helical" evidence="7">
    <location>
        <begin position="99"/>
        <end position="121"/>
    </location>
</feature>
<feature type="transmembrane region" description="Helical" evidence="7">
    <location>
        <begin position="68"/>
        <end position="87"/>
    </location>
</feature>
<dbReference type="Pfam" id="PF04973">
    <property type="entry name" value="NMN_transporter"/>
    <property type="match status" value="1"/>
</dbReference>
<name>A0A094QAJ1_9ZZZZ</name>
<dbReference type="NCBIfam" id="TIGR01528">
    <property type="entry name" value="NMN_trans_PnuC"/>
    <property type="match status" value="1"/>
</dbReference>
<dbReference type="AlphaFoldDB" id="A0A094QAJ1"/>
<proteinExistence type="predicted"/>
<dbReference type="PANTHER" id="PTHR36122">
    <property type="entry name" value="NICOTINAMIDE RIBOSIDE TRANSPORTER PNUC"/>
    <property type="match status" value="1"/>
</dbReference>
<evidence type="ECO:0000313" key="8">
    <source>
        <dbReference type="EMBL" id="KGA11291.1"/>
    </source>
</evidence>
<evidence type="ECO:0000256" key="6">
    <source>
        <dbReference type="ARBA" id="ARBA00023136"/>
    </source>
</evidence>
<comment type="caution">
    <text evidence="8">The sequence shown here is derived from an EMBL/GenBank/DDBJ whole genome shotgun (WGS) entry which is preliminary data.</text>
</comment>
<accession>A0A094QAJ1</accession>